<feature type="domain" description="Rhamnogalacturonan lyase" evidence="12">
    <location>
        <begin position="282"/>
        <end position="344"/>
    </location>
</feature>
<comment type="similarity">
    <text evidence="3">Belongs to the polysaccharide lyase 4 family.</text>
</comment>
<evidence type="ECO:0000259" key="11">
    <source>
        <dbReference type="Pfam" id="PF14683"/>
    </source>
</evidence>
<evidence type="ECO:0000313" key="14">
    <source>
        <dbReference type="Proteomes" id="UP000002785"/>
    </source>
</evidence>
<dbReference type="InterPro" id="IPR008979">
    <property type="entry name" value="Galactose-bd-like_sf"/>
</dbReference>
<evidence type="ECO:0000256" key="6">
    <source>
        <dbReference type="ARBA" id="ARBA00022729"/>
    </source>
</evidence>
<evidence type="ECO:0000259" key="10">
    <source>
        <dbReference type="Pfam" id="PF09284"/>
    </source>
</evidence>
<protein>
    <recommendedName>
        <fullName evidence="4">rhamnogalacturonan endolyase</fullName>
        <ecNumber evidence="4">4.2.2.23</ecNumber>
    </recommendedName>
</protein>
<evidence type="ECO:0000256" key="5">
    <source>
        <dbReference type="ARBA" id="ARBA00022525"/>
    </source>
</evidence>
<keyword evidence="6" id="KW-0732">Signal</keyword>
<comment type="subcellular location">
    <subcellularLocation>
        <location evidence="2">Secreted</location>
    </subcellularLocation>
</comment>
<dbReference type="InterPro" id="IPR013784">
    <property type="entry name" value="Carb-bd-like_fold"/>
</dbReference>
<dbReference type="Gene3D" id="2.60.40.1120">
    <property type="entry name" value="Carboxypeptidase-like, regulatory domain"/>
    <property type="match status" value="1"/>
</dbReference>
<keyword evidence="9" id="KW-0961">Cell wall biogenesis/degradation</keyword>
<evidence type="ECO:0000256" key="2">
    <source>
        <dbReference type="ARBA" id="ARBA00004613"/>
    </source>
</evidence>
<keyword evidence="7" id="KW-1015">Disulfide bond</keyword>
<name>B5I3M7_STRX2</name>
<dbReference type="InterPro" id="IPR015364">
    <property type="entry name" value="RhgB_N"/>
</dbReference>
<dbReference type="GO" id="GO:0102210">
    <property type="term" value="F:rhamnogalacturonan endolyase activity"/>
    <property type="evidence" value="ECO:0007669"/>
    <property type="project" value="UniProtKB-EC"/>
</dbReference>
<keyword evidence="5" id="KW-0964">Secreted</keyword>
<sequence>MALATPVRASAAGFGHTDDGTNYVVDTGAGLVFKVNHSNGDLSSFVYKGIEYQGYDGKNSHIESGLGTSTVTVSTPATGVVLIKVVHGTLIHYYAARSGENNIYLFTYKPDTSVTASRYIARLKPGIFPTTYPDTWSNSDTVIESADVFAKSDGTTRSKHFSNLRTIDYDYFGFSTSAASVWVVRSNKEKDSGGPFIRQLLRHGNESGAGLYEHLYYAEGQTEAERFGLHGPYVLAFTDGAAPTAAVSGRDNTAWVDALGLTGWTGASGRGRIVGNGLAGRDTSHPYVVRVANAEAQYWGKVDASTGKYAVTGILPGTYTLTVYKGELAVHTQDITVTAGAVTTVHTLTITGDPAADTAIWRIGDWNGTPAGFKNASLVTYAHPSDSRAAAWTAGTYVIGTSTASAWPAYQFKEINQGLLVSFTLTAAQAATDRTLRIGITTAKAGGRPQITVNDAWTSAIPAGATEPSTRTLTVGSYRGNNHTYEYVIPAAHLVTGTNTLRIDAASGSAGGGGYLSPSYGFDALDLL</sequence>
<keyword evidence="14" id="KW-1185">Reference proteome</keyword>
<evidence type="ECO:0000256" key="4">
    <source>
        <dbReference type="ARBA" id="ARBA00012437"/>
    </source>
</evidence>
<dbReference type="Pfam" id="PF14683">
    <property type="entry name" value="CBM-like"/>
    <property type="match status" value="1"/>
</dbReference>
<dbReference type="HOGENOM" id="CLU_037882_1_1_11"/>
<feature type="domain" description="Rhamnogalacturonase B N-terminal" evidence="10">
    <location>
        <begin position="14"/>
        <end position="263"/>
    </location>
</feature>
<dbReference type="GO" id="GO:0045490">
    <property type="term" value="P:pectin catabolic process"/>
    <property type="evidence" value="ECO:0007669"/>
    <property type="project" value="TreeGrafter"/>
</dbReference>
<dbReference type="Gene3D" id="2.60.120.260">
    <property type="entry name" value="Galactose-binding domain-like"/>
    <property type="match status" value="1"/>
</dbReference>
<dbReference type="InterPro" id="IPR029411">
    <property type="entry name" value="RG-lyase_III"/>
</dbReference>
<evidence type="ECO:0000256" key="3">
    <source>
        <dbReference type="ARBA" id="ARBA00010418"/>
    </source>
</evidence>
<dbReference type="CDD" id="cd10317">
    <property type="entry name" value="RGL4_C"/>
    <property type="match status" value="1"/>
</dbReference>
<dbReference type="InterPro" id="IPR029413">
    <property type="entry name" value="RG-lyase_II"/>
</dbReference>
<dbReference type="InterPro" id="IPR011013">
    <property type="entry name" value="Gal_mutarotase_sf_dom"/>
</dbReference>
<dbReference type="SUPFAM" id="SSF49452">
    <property type="entry name" value="Starch-binding domain-like"/>
    <property type="match status" value="1"/>
</dbReference>
<proteinExistence type="inferred from homology"/>
<dbReference type="Pfam" id="PF14686">
    <property type="entry name" value="fn3_3"/>
    <property type="match status" value="1"/>
</dbReference>
<dbReference type="Gene3D" id="2.70.98.10">
    <property type="match status" value="1"/>
</dbReference>
<dbReference type="GO" id="GO:0071555">
    <property type="term" value="P:cell wall organization"/>
    <property type="evidence" value="ECO:0007669"/>
    <property type="project" value="UniProtKB-KW"/>
</dbReference>
<evidence type="ECO:0000256" key="7">
    <source>
        <dbReference type="ARBA" id="ARBA00023157"/>
    </source>
</evidence>
<dbReference type="SUPFAM" id="SSF74650">
    <property type="entry name" value="Galactose mutarotase-like"/>
    <property type="match status" value="1"/>
</dbReference>
<evidence type="ECO:0000256" key="9">
    <source>
        <dbReference type="ARBA" id="ARBA00023316"/>
    </source>
</evidence>
<feature type="domain" description="Rhamnogalacturonan lyase" evidence="11">
    <location>
        <begin position="360"/>
        <end position="527"/>
    </location>
</feature>
<organism evidence="13 14">
    <name type="scientific">Streptomyces sviceus (strain ATCC 29083 / DSM 924 / JCM 4929 / NBRC 13980 / NCIMB 11184 / NRRL 5439 / UC 5370)</name>
    <dbReference type="NCBI Taxonomy" id="463191"/>
    <lineage>
        <taxon>Bacteria</taxon>
        <taxon>Bacillati</taxon>
        <taxon>Actinomycetota</taxon>
        <taxon>Actinomycetes</taxon>
        <taxon>Kitasatosporales</taxon>
        <taxon>Streptomycetaceae</taxon>
        <taxon>Streptomyces</taxon>
    </lineage>
</organism>
<dbReference type="EMBL" id="CM000951">
    <property type="protein sequence ID" value="EDY59682.1"/>
    <property type="molecule type" value="Genomic_DNA"/>
</dbReference>
<dbReference type="PANTHER" id="PTHR36574">
    <property type="entry name" value="RHAMNOGALACTURONATE LYASE-RELATED"/>
    <property type="match status" value="1"/>
</dbReference>
<reference evidence="13" key="1">
    <citation type="submission" date="2009-10" db="EMBL/GenBank/DDBJ databases">
        <title>The genome sequence of Streptomyces sviceus strain ATCC 29083.</title>
        <authorList>
            <consortium name="The Broad Institute Genome Sequencing Platform"/>
            <consortium name="Broad Institute Microbial Sequencing Center"/>
            <person name="Fischbach M."/>
            <person name="Godfrey P."/>
            <person name="Ward D."/>
            <person name="Young S."/>
            <person name="Zeng Q."/>
            <person name="Koehrsen M."/>
            <person name="Alvarado L."/>
            <person name="Berlin A.M."/>
            <person name="Bochicchio J."/>
            <person name="Borenstein D."/>
            <person name="Chapman S.B."/>
            <person name="Chen Z."/>
            <person name="Engels R."/>
            <person name="Freedman E."/>
            <person name="Gellesch M."/>
            <person name="Goldberg J."/>
            <person name="Griggs A."/>
            <person name="Gujja S."/>
            <person name="Heilman E.R."/>
            <person name="Heiman D.I."/>
            <person name="Hepburn T.A."/>
            <person name="Howarth C."/>
            <person name="Jen D."/>
            <person name="Larson L."/>
            <person name="Lewis B."/>
            <person name="Mehta T."/>
            <person name="Park D."/>
            <person name="Pearson M."/>
            <person name="Richards J."/>
            <person name="Roberts A."/>
            <person name="Saif S."/>
            <person name="Shea T.D."/>
            <person name="Shenoy N."/>
            <person name="Sisk P."/>
            <person name="Stolte C."/>
            <person name="Sykes S.N."/>
            <person name="Thomson T."/>
            <person name="Walk T."/>
            <person name="White J."/>
            <person name="Yandava C."/>
            <person name="Straight P."/>
            <person name="Clardy J."/>
            <person name="Hung D."/>
            <person name="Kolter R."/>
            <person name="Mekalanos J."/>
            <person name="Walker S."/>
            <person name="Walsh C.T."/>
            <person name="Wieland-Brown L.C."/>
            <person name="Haas B."/>
            <person name="Nusbaum C."/>
            <person name="Birren B."/>
        </authorList>
    </citation>
    <scope>NUCLEOTIDE SEQUENCE [LARGE SCALE GENOMIC DNA]</scope>
    <source>
        <strain evidence="13">ATCC 29083</strain>
    </source>
</reference>
<dbReference type="Pfam" id="PF09284">
    <property type="entry name" value="RhgB_N"/>
    <property type="match status" value="1"/>
</dbReference>
<accession>B5I3M7</accession>
<dbReference type="GO" id="GO:0030246">
    <property type="term" value="F:carbohydrate binding"/>
    <property type="evidence" value="ECO:0007669"/>
    <property type="project" value="InterPro"/>
</dbReference>
<dbReference type="PANTHER" id="PTHR36574:SF1">
    <property type="entry name" value="RHAMNOGALACTURONATE LYASE-RELATED"/>
    <property type="match status" value="1"/>
</dbReference>
<dbReference type="eggNOG" id="COG4625">
    <property type="taxonomic scope" value="Bacteria"/>
</dbReference>
<keyword evidence="8" id="KW-0456">Lyase</keyword>
<dbReference type="InterPro" id="IPR016590">
    <property type="entry name" value="Rhamnogalacturonase_B"/>
</dbReference>
<evidence type="ECO:0000259" key="12">
    <source>
        <dbReference type="Pfam" id="PF14686"/>
    </source>
</evidence>
<dbReference type="InterPro" id="IPR014718">
    <property type="entry name" value="GH-type_carb-bd"/>
</dbReference>
<evidence type="ECO:0000256" key="8">
    <source>
        <dbReference type="ARBA" id="ARBA00023239"/>
    </source>
</evidence>
<dbReference type="EC" id="4.2.2.23" evidence="4"/>
<dbReference type="SUPFAM" id="SSF49785">
    <property type="entry name" value="Galactose-binding domain-like"/>
    <property type="match status" value="1"/>
</dbReference>
<dbReference type="AlphaFoldDB" id="B5I3M7"/>
<dbReference type="GO" id="GO:0005576">
    <property type="term" value="C:extracellular region"/>
    <property type="evidence" value="ECO:0007669"/>
    <property type="project" value="UniProtKB-SubCell"/>
</dbReference>
<gene>
    <name evidence="13" type="ORF">SSEG_06272</name>
</gene>
<comment type="catalytic activity">
    <reaction evidence="1">
        <text>Endotype eliminative cleavage of L-alpha-rhamnopyranosyl-(1-&gt;4)-alpha-D-galactopyranosyluronic acid bonds of rhamnogalacturonan I domains in ramified hairy regions of pectin leaving L-rhamnopyranose at the reducing end and 4-deoxy-4,5-unsaturated D-galactopyranosyluronic acid at the non-reducing end.</text>
        <dbReference type="EC" id="4.2.2.23"/>
    </reaction>
</comment>
<dbReference type="Proteomes" id="UP000002785">
    <property type="component" value="Chromosome"/>
</dbReference>
<evidence type="ECO:0000256" key="1">
    <source>
        <dbReference type="ARBA" id="ARBA00001324"/>
    </source>
</evidence>
<evidence type="ECO:0000313" key="13">
    <source>
        <dbReference type="EMBL" id="EDY59682.1"/>
    </source>
</evidence>